<dbReference type="OrthoDB" id="5169316at2"/>
<dbReference type="RefSeq" id="WP_137253510.1">
    <property type="nucleotide sequence ID" value="NZ_JBHSPQ010000001.1"/>
</dbReference>
<name>A0A4U3M2E9_9ACTN</name>
<protein>
    <submittedName>
        <fullName evidence="1">Uncharacterized protein</fullName>
    </submittedName>
</protein>
<dbReference type="AlphaFoldDB" id="A0A4U3M2E9"/>
<evidence type="ECO:0000313" key="2">
    <source>
        <dbReference type="Proteomes" id="UP000305836"/>
    </source>
</evidence>
<keyword evidence="2" id="KW-1185">Reference proteome</keyword>
<accession>A0A4U3M2E9</accession>
<proteinExistence type="predicted"/>
<sequence length="386" mass="44189">MTADDSHTALAGAWHDLSQILDSMHSRLQWSDTQYLDVSDKAERVRQLGSHLSSAVLLAERTRYSSAFALVRTGLEQVLVDWLVFLGRTFVQHQRGVDERTWEQWQADKAVGKAWTADIKEWTRTRKGEVRIVREGPFSEPDAAGRRQQVSIYYFLLRQYSPGLGSPAQQEGDGLIDVSELRELAKENDALWKTYLTWSSLLVNLQANDLVDPDDAGRLASHYRFLSGYTHPVADLLADTYGRNFTHDWPRFDHYSSELILLYALTLGTLEIRTFLRSLEMYPDISVEDTSEIQAALERAERCSSHFWFLGANPHAYDVWTARNAIVFRQLQTGDETEPPPELSPAEVSYPRDPLKRLVDMHNSAHEFVSGLVYTSPWPRVDARFR</sequence>
<dbReference type="Proteomes" id="UP000305836">
    <property type="component" value="Unassembled WGS sequence"/>
</dbReference>
<comment type="caution">
    <text evidence="1">The sequence shown here is derived from an EMBL/GenBank/DDBJ whole genome shotgun (WGS) entry which is preliminary data.</text>
</comment>
<organism evidence="1 2">
    <name type="scientific">Kribbella jiaozuonensis</name>
    <dbReference type="NCBI Taxonomy" id="2575441"/>
    <lineage>
        <taxon>Bacteria</taxon>
        <taxon>Bacillati</taxon>
        <taxon>Actinomycetota</taxon>
        <taxon>Actinomycetes</taxon>
        <taxon>Propionibacteriales</taxon>
        <taxon>Kribbellaceae</taxon>
        <taxon>Kribbella</taxon>
    </lineage>
</organism>
<reference evidence="1 2" key="1">
    <citation type="submission" date="2019-04" db="EMBL/GenBank/DDBJ databases">
        <title>Kribbella sp. NEAU-THZ 27 nov., a novel actinomycete isolated from soil.</title>
        <authorList>
            <person name="Duan L."/>
        </authorList>
    </citation>
    <scope>NUCLEOTIDE SEQUENCE [LARGE SCALE GENOMIC DNA]</scope>
    <source>
        <strain evidence="2">NEAU-THZ27</strain>
    </source>
</reference>
<gene>
    <name evidence="1" type="ORF">FDA38_08700</name>
</gene>
<evidence type="ECO:0000313" key="1">
    <source>
        <dbReference type="EMBL" id="TKK82821.1"/>
    </source>
</evidence>
<dbReference type="EMBL" id="SZPZ01000001">
    <property type="protein sequence ID" value="TKK82821.1"/>
    <property type="molecule type" value="Genomic_DNA"/>
</dbReference>